<keyword evidence="1" id="KW-0472">Membrane</keyword>
<keyword evidence="1" id="KW-1133">Transmembrane helix</keyword>
<name>A0AAJ5X8J9_9SPHN</name>
<evidence type="ECO:0000256" key="1">
    <source>
        <dbReference type="SAM" id="Phobius"/>
    </source>
</evidence>
<feature type="transmembrane region" description="Helical" evidence="1">
    <location>
        <begin position="50"/>
        <end position="70"/>
    </location>
</feature>
<dbReference type="Proteomes" id="UP001218362">
    <property type="component" value="Chromosome"/>
</dbReference>
<accession>A0AAJ5X8J9</accession>
<sequence length="136" mass="14668">MGPVNWLAVFLAALVAGAVAFVWYGPLFGRAKLEEVGPGKLASRRRPARAIAITAGVLLLASVMIGHMFARVGADTLHAKPWLYFMMAGGLALTFIAPAIWVSYTHMRATARLVLIDCGYWIAAYLAMGATFWLLG</sequence>
<organism evidence="2 3">
    <name type="scientific">Candidatus Andeanibacterium colombiense</name>
    <dbReference type="NCBI Taxonomy" id="3121345"/>
    <lineage>
        <taxon>Bacteria</taxon>
        <taxon>Pseudomonadati</taxon>
        <taxon>Pseudomonadota</taxon>
        <taxon>Alphaproteobacteria</taxon>
        <taxon>Sphingomonadales</taxon>
        <taxon>Sphingomonadaceae</taxon>
        <taxon>Candidatus Andeanibacterium</taxon>
    </lineage>
</organism>
<protein>
    <submittedName>
        <fullName evidence="2">DUF1761 domain-containing protein</fullName>
    </submittedName>
</protein>
<reference evidence="2" key="1">
    <citation type="submission" date="2023-03" db="EMBL/GenBank/DDBJ databases">
        <title>Andean soil-derived lignocellulolytic bacterial consortium as a source of novel taxa and putative plastic-active enzymes.</title>
        <authorList>
            <person name="Diaz-Garcia L."/>
            <person name="Chuvochina M."/>
            <person name="Feuerriegel G."/>
            <person name="Bunk B."/>
            <person name="Sproer C."/>
            <person name="Streit W.R."/>
            <person name="Rodriguez L.M."/>
            <person name="Overmann J."/>
            <person name="Jimenez D.J."/>
        </authorList>
    </citation>
    <scope>NUCLEOTIDE SEQUENCE</scope>
    <source>
        <strain evidence="2">MAG 26</strain>
    </source>
</reference>
<feature type="transmembrane region" description="Helical" evidence="1">
    <location>
        <begin position="82"/>
        <end position="102"/>
    </location>
</feature>
<dbReference type="InterPro" id="IPR013879">
    <property type="entry name" value="DUF1761"/>
</dbReference>
<dbReference type="AlphaFoldDB" id="A0AAJ5X8J9"/>
<evidence type="ECO:0000313" key="2">
    <source>
        <dbReference type="EMBL" id="WEK46054.1"/>
    </source>
</evidence>
<gene>
    <name evidence="2" type="ORF">P0Y56_13640</name>
</gene>
<feature type="transmembrane region" description="Helical" evidence="1">
    <location>
        <begin position="114"/>
        <end position="135"/>
    </location>
</feature>
<dbReference type="EMBL" id="CP119316">
    <property type="protein sequence ID" value="WEK46054.1"/>
    <property type="molecule type" value="Genomic_DNA"/>
</dbReference>
<feature type="transmembrane region" description="Helical" evidence="1">
    <location>
        <begin position="6"/>
        <end position="29"/>
    </location>
</feature>
<keyword evidence="1" id="KW-0812">Transmembrane</keyword>
<dbReference type="Pfam" id="PF08570">
    <property type="entry name" value="DUF1761"/>
    <property type="match status" value="1"/>
</dbReference>
<proteinExistence type="predicted"/>
<evidence type="ECO:0000313" key="3">
    <source>
        <dbReference type="Proteomes" id="UP001218362"/>
    </source>
</evidence>
<dbReference type="KEGG" id="acob:P0Y56_13640"/>